<dbReference type="InterPro" id="IPR008030">
    <property type="entry name" value="NmrA-like"/>
</dbReference>
<feature type="compositionally biased region" description="Pro residues" evidence="3">
    <location>
        <begin position="305"/>
        <end position="319"/>
    </location>
</feature>
<dbReference type="InterPro" id="IPR036291">
    <property type="entry name" value="NAD(P)-bd_dom_sf"/>
</dbReference>
<sequence length="344" mass="37349">MSSEKPTTTAKLLLLGAGELGNAILTHLSALPSIRITLGIRSPSNYTYLTASHPSLTLLPIDLSGPSASLSETFANFDIIVSATGFGADPTTIVKLAQEVLRAGSIKKAKGESDLWYFPWQWGVDYDITGDGQGLMPLFGTQRDVRNLLREQGEESNVTWTVVSTGIFMSFLFEPFWGIVDRTHEKEGKLVVRCLRDWDHRVTITDVDDIGRVLARIVNEDVEAKRRVLYIAGDTLSYGQLAEIVERVSGREVEREEWTISHLVDELKADSDNDIKKYRLVFAREGVWWSKEETVNHKLGGYLPGGPPGGPPGGMPMPPGGGKGIPPGGEPALPGGGKGNGGIP</sequence>
<reference evidence="5" key="1">
    <citation type="submission" date="2019-11" db="EMBL/GenBank/DDBJ databases">
        <title>Bipolaris sorokiniana Genome sequencing.</title>
        <authorList>
            <person name="Wang H."/>
        </authorList>
    </citation>
    <scope>NUCLEOTIDE SEQUENCE</scope>
</reference>
<evidence type="ECO:0000256" key="1">
    <source>
        <dbReference type="ARBA" id="ARBA00022857"/>
    </source>
</evidence>
<evidence type="ECO:0000256" key="2">
    <source>
        <dbReference type="ARBA" id="ARBA00023002"/>
    </source>
</evidence>
<dbReference type="InterPro" id="IPR051609">
    <property type="entry name" value="NmrA/Isoflavone_reductase-like"/>
</dbReference>
<gene>
    <name evidence="5" type="ORF">GGP41_001869</name>
</gene>
<dbReference type="GO" id="GO:0016491">
    <property type="term" value="F:oxidoreductase activity"/>
    <property type="evidence" value="ECO:0007669"/>
    <property type="project" value="UniProtKB-KW"/>
</dbReference>
<feature type="compositionally biased region" description="Gly residues" evidence="3">
    <location>
        <begin position="334"/>
        <end position="344"/>
    </location>
</feature>
<evidence type="ECO:0000256" key="3">
    <source>
        <dbReference type="SAM" id="MobiDB-lite"/>
    </source>
</evidence>
<evidence type="ECO:0000313" key="6">
    <source>
        <dbReference type="Proteomes" id="UP000624244"/>
    </source>
</evidence>
<name>A0A8H5ZQH9_COCSA</name>
<keyword evidence="1" id="KW-0521">NADP</keyword>
<evidence type="ECO:0000313" key="5">
    <source>
        <dbReference type="EMBL" id="KAF5853315.1"/>
    </source>
</evidence>
<dbReference type="EMBL" id="WNKQ01000002">
    <property type="protein sequence ID" value="KAF5853315.1"/>
    <property type="molecule type" value="Genomic_DNA"/>
</dbReference>
<accession>A0A8H5ZQH9</accession>
<dbReference type="Pfam" id="PF05368">
    <property type="entry name" value="NmrA"/>
    <property type="match status" value="1"/>
</dbReference>
<dbReference type="PANTHER" id="PTHR47706:SF6">
    <property type="entry name" value="NMRA-LIKE FAMILY PROTEIN (AFU_ORTHOLOGUE AFUA_6G00280)"/>
    <property type="match status" value="1"/>
</dbReference>
<dbReference type="PANTHER" id="PTHR47706">
    <property type="entry name" value="NMRA-LIKE FAMILY PROTEIN"/>
    <property type="match status" value="1"/>
</dbReference>
<dbReference type="SUPFAM" id="SSF51735">
    <property type="entry name" value="NAD(P)-binding Rossmann-fold domains"/>
    <property type="match status" value="1"/>
</dbReference>
<evidence type="ECO:0000259" key="4">
    <source>
        <dbReference type="Pfam" id="PF05368"/>
    </source>
</evidence>
<comment type="caution">
    <text evidence="5">The sequence shown here is derived from an EMBL/GenBank/DDBJ whole genome shotgun (WGS) entry which is preliminary data.</text>
</comment>
<protein>
    <recommendedName>
        <fullName evidence="4">NmrA-like domain-containing protein</fullName>
    </recommendedName>
</protein>
<feature type="domain" description="NmrA-like" evidence="4">
    <location>
        <begin position="13"/>
        <end position="265"/>
    </location>
</feature>
<dbReference type="Gene3D" id="3.40.50.720">
    <property type="entry name" value="NAD(P)-binding Rossmann-like Domain"/>
    <property type="match status" value="1"/>
</dbReference>
<keyword evidence="2" id="KW-0560">Oxidoreductase</keyword>
<dbReference type="Proteomes" id="UP000624244">
    <property type="component" value="Unassembled WGS sequence"/>
</dbReference>
<proteinExistence type="predicted"/>
<feature type="region of interest" description="Disordered" evidence="3">
    <location>
        <begin position="302"/>
        <end position="344"/>
    </location>
</feature>
<dbReference type="AlphaFoldDB" id="A0A8H5ZQH9"/>
<organism evidence="5 6">
    <name type="scientific">Cochliobolus sativus</name>
    <name type="common">Common root rot and spot blotch fungus</name>
    <name type="synonym">Bipolaris sorokiniana</name>
    <dbReference type="NCBI Taxonomy" id="45130"/>
    <lineage>
        <taxon>Eukaryota</taxon>
        <taxon>Fungi</taxon>
        <taxon>Dikarya</taxon>
        <taxon>Ascomycota</taxon>
        <taxon>Pezizomycotina</taxon>
        <taxon>Dothideomycetes</taxon>
        <taxon>Pleosporomycetidae</taxon>
        <taxon>Pleosporales</taxon>
        <taxon>Pleosporineae</taxon>
        <taxon>Pleosporaceae</taxon>
        <taxon>Bipolaris</taxon>
    </lineage>
</organism>